<dbReference type="PROSITE" id="PS51007">
    <property type="entry name" value="CYTC"/>
    <property type="match status" value="1"/>
</dbReference>
<name>A0A1P8KL14_9BACT</name>
<evidence type="ECO:0000259" key="6">
    <source>
        <dbReference type="PROSITE" id="PS51007"/>
    </source>
</evidence>
<dbReference type="Pfam" id="PF14376">
    <property type="entry name" value="Haem_bd"/>
    <property type="match status" value="1"/>
</dbReference>
<keyword evidence="3" id="KW-0349">Heme</keyword>
<gene>
    <name evidence="7" type="ORF">LPB137_05030</name>
</gene>
<keyword evidence="5" id="KW-0732">Signal</keyword>
<evidence type="ECO:0000256" key="2">
    <source>
        <dbReference type="ARBA" id="ARBA00023004"/>
    </source>
</evidence>
<dbReference type="InterPro" id="IPR025992">
    <property type="entry name" value="Haem-bd"/>
</dbReference>
<feature type="region of interest" description="Disordered" evidence="4">
    <location>
        <begin position="24"/>
        <end position="46"/>
    </location>
</feature>
<protein>
    <recommendedName>
        <fullName evidence="6">Cytochrome c domain-containing protein</fullName>
    </recommendedName>
</protein>
<dbReference type="RefSeq" id="WP_076085234.1">
    <property type="nucleotide sequence ID" value="NZ_CP019070.1"/>
</dbReference>
<evidence type="ECO:0000256" key="5">
    <source>
        <dbReference type="SAM" id="SignalP"/>
    </source>
</evidence>
<evidence type="ECO:0000313" key="7">
    <source>
        <dbReference type="EMBL" id="APW65252.1"/>
    </source>
</evidence>
<dbReference type="GO" id="GO:0046872">
    <property type="term" value="F:metal ion binding"/>
    <property type="evidence" value="ECO:0007669"/>
    <property type="project" value="UniProtKB-KW"/>
</dbReference>
<evidence type="ECO:0000313" key="8">
    <source>
        <dbReference type="Proteomes" id="UP000186074"/>
    </source>
</evidence>
<accession>A0A1P8KL14</accession>
<dbReference type="EMBL" id="CP019070">
    <property type="protein sequence ID" value="APW65252.1"/>
    <property type="molecule type" value="Genomic_DNA"/>
</dbReference>
<dbReference type="AlphaFoldDB" id="A0A1P8KL14"/>
<keyword evidence="8" id="KW-1185">Reference proteome</keyword>
<dbReference type="Proteomes" id="UP000186074">
    <property type="component" value="Chromosome"/>
</dbReference>
<proteinExistence type="predicted"/>
<dbReference type="KEGG" id="alp:LPB137_05030"/>
<dbReference type="STRING" id="1850254.LPB137_05030"/>
<feature type="signal peptide" evidence="5">
    <location>
        <begin position="1"/>
        <end position="23"/>
    </location>
</feature>
<evidence type="ECO:0000256" key="1">
    <source>
        <dbReference type="ARBA" id="ARBA00022723"/>
    </source>
</evidence>
<sequence>MKTKLLLSTLLLSIFAISGFSHGTEKHDNNEKKVVQKKEPSVNDNSEKSLEIKKALKEKETVLQNKYKKINEEYLENIKPIFEAKCFNCHSSTTNYPFYYKIPGVKNMIDKDIKEAKKHIDFSKDFLFISHETPINDLKSLNKIGQKGGMPPLRYIVAHWDSKLSKKDKESMIEWTKNAIELLGEK</sequence>
<dbReference type="GO" id="GO:0009055">
    <property type="term" value="F:electron transfer activity"/>
    <property type="evidence" value="ECO:0007669"/>
    <property type="project" value="InterPro"/>
</dbReference>
<reference evidence="7 8" key="1">
    <citation type="submission" date="2017-01" db="EMBL/GenBank/DDBJ databases">
        <title>Genome sequencing of Arcobacter sp. LPB0137.</title>
        <authorList>
            <person name="Lee G.-W."/>
            <person name="Yi H."/>
        </authorList>
    </citation>
    <scope>NUCLEOTIDE SEQUENCE [LARGE SCALE GENOMIC DNA]</scope>
    <source>
        <strain evidence="7 8">LPB0137</strain>
    </source>
</reference>
<dbReference type="InterPro" id="IPR009056">
    <property type="entry name" value="Cyt_c-like_dom"/>
</dbReference>
<keyword evidence="1 3" id="KW-0479">Metal-binding</keyword>
<evidence type="ECO:0000256" key="3">
    <source>
        <dbReference type="PROSITE-ProRule" id="PRU00433"/>
    </source>
</evidence>
<organism evidence="7 8">
    <name type="scientific">Poseidonibacter parvus</name>
    <dbReference type="NCBI Taxonomy" id="1850254"/>
    <lineage>
        <taxon>Bacteria</taxon>
        <taxon>Pseudomonadati</taxon>
        <taxon>Campylobacterota</taxon>
        <taxon>Epsilonproteobacteria</taxon>
        <taxon>Campylobacterales</taxon>
        <taxon>Arcobacteraceae</taxon>
        <taxon>Poseidonibacter</taxon>
    </lineage>
</organism>
<dbReference type="GO" id="GO:0020037">
    <property type="term" value="F:heme binding"/>
    <property type="evidence" value="ECO:0007669"/>
    <property type="project" value="InterPro"/>
</dbReference>
<feature type="domain" description="Cytochrome c" evidence="6">
    <location>
        <begin position="73"/>
        <end position="180"/>
    </location>
</feature>
<feature type="chain" id="PRO_5011981014" description="Cytochrome c domain-containing protein" evidence="5">
    <location>
        <begin position="24"/>
        <end position="186"/>
    </location>
</feature>
<keyword evidence="2 3" id="KW-0408">Iron</keyword>
<dbReference type="SMART" id="SM01235">
    <property type="entry name" value="Haem_bd"/>
    <property type="match status" value="1"/>
</dbReference>
<evidence type="ECO:0000256" key="4">
    <source>
        <dbReference type="SAM" id="MobiDB-lite"/>
    </source>
</evidence>
<dbReference type="OrthoDB" id="196738at2"/>